<evidence type="ECO:0000313" key="3">
    <source>
        <dbReference type="Proteomes" id="UP000826656"/>
    </source>
</evidence>
<proteinExistence type="predicted"/>
<keyword evidence="3" id="KW-1185">Reference proteome</keyword>
<protein>
    <recommendedName>
        <fullName evidence="4">Secreted protein</fullName>
    </recommendedName>
</protein>
<organism evidence="2 3">
    <name type="scientific">Solanum tuberosum</name>
    <name type="common">Potato</name>
    <dbReference type="NCBI Taxonomy" id="4113"/>
    <lineage>
        <taxon>Eukaryota</taxon>
        <taxon>Viridiplantae</taxon>
        <taxon>Streptophyta</taxon>
        <taxon>Embryophyta</taxon>
        <taxon>Tracheophyta</taxon>
        <taxon>Spermatophyta</taxon>
        <taxon>Magnoliopsida</taxon>
        <taxon>eudicotyledons</taxon>
        <taxon>Gunneridae</taxon>
        <taxon>Pentapetalae</taxon>
        <taxon>asterids</taxon>
        <taxon>lamiids</taxon>
        <taxon>Solanales</taxon>
        <taxon>Solanaceae</taxon>
        <taxon>Solanoideae</taxon>
        <taxon>Solaneae</taxon>
        <taxon>Solanum</taxon>
    </lineage>
</organism>
<feature type="region of interest" description="Disordered" evidence="1">
    <location>
        <begin position="37"/>
        <end position="62"/>
    </location>
</feature>
<feature type="compositionally biased region" description="Basic and acidic residues" evidence="1">
    <location>
        <begin position="37"/>
        <end position="55"/>
    </location>
</feature>
<evidence type="ECO:0000256" key="1">
    <source>
        <dbReference type="SAM" id="MobiDB-lite"/>
    </source>
</evidence>
<name>A0ABQ7UAD0_SOLTU</name>
<sequence length="62" mass="7161">MQIGSGIRSFHVFSFCITLHNQAECSCKSCCPIETSNKEAARDPEREREEEVQDCKRKRVNK</sequence>
<dbReference type="Proteomes" id="UP000826656">
    <property type="component" value="Unassembled WGS sequence"/>
</dbReference>
<comment type="caution">
    <text evidence="2">The sequence shown here is derived from an EMBL/GenBank/DDBJ whole genome shotgun (WGS) entry which is preliminary data.</text>
</comment>
<reference evidence="2 3" key="1">
    <citation type="journal article" date="2021" name="bioRxiv">
        <title>Chromosome-scale and haplotype-resolved genome assembly of a tetraploid potato cultivar.</title>
        <authorList>
            <person name="Sun H."/>
            <person name="Jiao W.-B."/>
            <person name="Krause K."/>
            <person name="Campoy J.A."/>
            <person name="Goel M."/>
            <person name="Folz-Donahue K."/>
            <person name="Kukat C."/>
            <person name="Huettel B."/>
            <person name="Schneeberger K."/>
        </authorList>
    </citation>
    <scope>NUCLEOTIDE SEQUENCE [LARGE SCALE GENOMIC DNA]</scope>
    <source>
        <strain evidence="2">SolTubOtavaFocal</strain>
        <tissue evidence="2">Leaves</tissue>
    </source>
</reference>
<evidence type="ECO:0008006" key="4">
    <source>
        <dbReference type="Google" id="ProtNLM"/>
    </source>
</evidence>
<accession>A0ABQ7UAD0</accession>
<dbReference type="EMBL" id="JAIVGD010000023">
    <property type="protein sequence ID" value="KAH0743846.1"/>
    <property type="molecule type" value="Genomic_DNA"/>
</dbReference>
<evidence type="ECO:0000313" key="2">
    <source>
        <dbReference type="EMBL" id="KAH0743846.1"/>
    </source>
</evidence>
<gene>
    <name evidence="2" type="ORF">KY290_031839</name>
</gene>